<sequence length="312" mass="32101">MASRYPAALGTPTVPKVPMDHGAGADMVMAMILVTGATGTIGSETVRLLAAMGERVRAMTRNPAAITPPPGVEVVRGDFGEPDSLARAADKTEALFLLSAPGPQLVEHDEAMLAAACAAGVGTVVKVSAIGAGRSTGAGVGDWHLPGERAVRASGLRWTILRPSSFASNAVRWAGHIRRGEPIPNTTGTGRQGVVDPRDVAEVAVRALTSSDHAGGVLTLTGPELLSVPDQAAILGGAVGRRVTTADVPLEVYKKRMLAAGVDPAFAEIAVNGSRLVAQGGNATISKDVEHVLGRAPRTFSDWAHDHRAAFA</sequence>
<dbReference type="AlphaFoldDB" id="A0A1N7H630"/>
<keyword evidence="3" id="KW-1185">Reference proteome</keyword>
<dbReference type="InterPro" id="IPR016040">
    <property type="entry name" value="NAD(P)-bd_dom"/>
</dbReference>
<dbReference type="STRING" id="58117.SAMN05421833_13764"/>
<evidence type="ECO:0000313" key="3">
    <source>
        <dbReference type="Proteomes" id="UP000186096"/>
    </source>
</evidence>
<protein>
    <submittedName>
        <fullName evidence="2">Uncharacterized conserved protein YbjT, contains NAD(P)-binding and DUF2867 domains</fullName>
    </submittedName>
</protein>
<dbReference type="InterPro" id="IPR051604">
    <property type="entry name" value="Ergot_Alk_Oxidoreductase"/>
</dbReference>
<feature type="domain" description="NAD(P)-binding" evidence="1">
    <location>
        <begin position="36"/>
        <end position="210"/>
    </location>
</feature>
<dbReference type="Pfam" id="PF13460">
    <property type="entry name" value="NAD_binding_10"/>
    <property type="match status" value="1"/>
</dbReference>
<evidence type="ECO:0000259" key="1">
    <source>
        <dbReference type="Pfam" id="PF13460"/>
    </source>
</evidence>
<gene>
    <name evidence="2" type="ORF">SAMN05421833_13764</name>
</gene>
<dbReference type="EMBL" id="FTNI01000037">
    <property type="protein sequence ID" value="SIS20118.1"/>
    <property type="molecule type" value="Genomic_DNA"/>
</dbReference>
<accession>A0A1N7H630</accession>
<name>A0A1N7H630_9ACTN</name>
<dbReference type="Gene3D" id="3.90.25.10">
    <property type="entry name" value="UDP-galactose 4-epimerase, domain 1"/>
    <property type="match status" value="1"/>
</dbReference>
<reference evidence="3" key="1">
    <citation type="submission" date="2017-01" db="EMBL/GenBank/DDBJ databases">
        <authorList>
            <person name="Varghese N."/>
            <person name="Submissions S."/>
        </authorList>
    </citation>
    <scope>NUCLEOTIDE SEQUENCE [LARGE SCALE GENOMIC DNA]</scope>
    <source>
        <strain evidence="3">ATCC 12950</strain>
    </source>
</reference>
<dbReference type="PANTHER" id="PTHR43162">
    <property type="match status" value="1"/>
</dbReference>
<dbReference type="InterPro" id="IPR036291">
    <property type="entry name" value="NAD(P)-bd_dom_sf"/>
</dbReference>
<dbReference type="PANTHER" id="PTHR43162:SF1">
    <property type="entry name" value="PRESTALK A DIFFERENTIATION PROTEIN A"/>
    <property type="match status" value="1"/>
</dbReference>
<proteinExistence type="predicted"/>
<dbReference type="Gene3D" id="3.40.50.720">
    <property type="entry name" value="NAD(P)-binding Rossmann-like Domain"/>
    <property type="match status" value="1"/>
</dbReference>
<dbReference type="Proteomes" id="UP000186096">
    <property type="component" value="Unassembled WGS sequence"/>
</dbReference>
<organism evidence="2 3">
    <name type="scientific">Microbispora rosea</name>
    <dbReference type="NCBI Taxonomy" id="58117"/>
    <lineage>
        <taxon>Bacteria</taxon>
        <taxon>Bacillati</taxon>
        <taxon>Actinomycetota</taxon>
        <taxon>Actinomycetes</taxon>
        <taxon>Streptosporangiales</taxon>
        <taxon>Streptosporangiaceae</taxon>
        <taxon>Microbispora</taxon>
    </lineage>
</organism>
<evidence type="ECO:0000313" key="2">
    <source>
        <dbReference type="EMBL" id="SIS20118.1"/>
    </source>
</evidence>
<dbReference type="SUPFAM" id="SSF51735">
    <property type="entry name" value="NAD(P)-binding Rossmann-fold domains"/>
    <property type="match status" value="1"/>
</dbReference>